<gene>
    <name evidence="2" type="ORF">MERR_LOCUS41979</name>
</gene>
<dbReference type="Proteomes" id="UP000467841">
    <property type="component" value="Unassembled WGS sequence"/>
</dbReference>
<evidence type="ECO:0000313" key="3">
    <source>
        <dbReference type="Proteomes" id="UP000467841"/>
    </source>
</evidence>
<reference evidence="2" key="1">
    <citation type="submission" date="2020-01" db="EMBL/GenBank/DDBJ databases">
        <authorList>
            <person name="Mishra B."/>
        </authorList>
    </citation>
    <scope>NUCLEOTIDE SEQUENCE [LARGE SCALE GENOMIC DNA]</scope>
</reference>
<comment type="caution">
    <text evidence="2">The sequence shown here is derived from an EMBL/GenBank/DDBJ whole genome shotgun (WGS) entry which is preliminary data.</text>
</comment>
<dbReference type="EMBL" id="CACVBM020001587">
    <property type="protein sequence ID" value="CAA7054743.1"/>
    <property type="molecule type" value="Genomic_DNA"/>
</dbReference>
<dbReference type="AlphaFoldDB" id="A0A6D2L587"/>
<evidence type="ECO:0000313" key="2">
    <source>
        <dbReference type="EMBL" id="CAA7054743.1"/>
    </source>
</evidence>
<keyword evidence="3" id="KW-1185">Reference proteome</keyword>
<feature type="compositionally biased region" description="Basic and acidic residues" evidence="1">
    <location>
        <begin position="56"/>
        <end position="66"/>
    </location>
</feature>
<accession>A0A6D2L587</accession>
<organism evidence="2 3">
    <name type="scientific">Microthlaspi erraticum</name>
    <dbReference type="NCBI Taxonomy" id="1685480"/>
    <lineage>
        <taxon>Eukaryota</taxon>
        <taxon>Viridiplantae</taxon>
        <taxon>Streptophyta</taxon>
        <taxon>Embryophyta</taxon>
        <taxon>Tracheophyta</taxon>
        <taxon>Spermatophyta</taxon>
        <taxon>Magnoliopsida</taxon>
        <taxon>eudicotyledons</taxon>
        <taxon>Gunneridae</taxon>
        <taxon>Pentapetalae</taxon>
        <taxon>rosids</taxon>
        <taxon>malvids</taxon>
        <taxon>Brassicales</taxon>
        <taxon>Brassicaceae</taxon>
        <taxon>Coluteocarpeae</taxon>
        <taxon>Microthlaspi</taxon>
    </lineage>
</organism>
<feature type="compositionally biased region" description="Basic and acidic residues" evidence="1">
    <location>
        <begin position="10"/>
        <end position="22"/>
    </location>
</feature>
<name>A0A6D2L587_9BRAS</name>
<sequence length="66" mass="7497">MGLVAPPTREVPKPEEVKDFTTRRRPFPSPRVDILRSESSQEGGNDVDIDPTDQQDNPKLEEIIPR</sequence>
<feature type="region of interest" description="Disordered" evidence="1">
    <location>
        <begin position="1"/>
        <end position="66"/>
    </location>
</feature>
<proteinExistence type="predicted"/>
<protein>
    <submittedName>
        <fullName evidence="2">Uncharacterized protein</fullName>
    </submittedName>
</protein>
<evidence type="ECO:0000256" key="1">
    <source>
        <dbReference type="SAM" id="MobiDB-lite"/>
    </source>
</evidence>